<gene>
    <name evidence="2" type="ORF">D806_036850</name>
</gene>
<dbReference type="Gene3D" id="3.10.450.50">
    <property type="match status" value="1"/>
</dbReference>
<evidence type="ECO:0000259" key="1">
    <source>
        <dbReference type="Pfam" id="PF12680"/>
    </source>
</evidence>
<accession>A0A2U9PSB3</accession>
<dbReference type="AlphaFoldDB" id="A0A2U9PSB3"/>
<reference evidence="3" key="2">
    <citation type="submission" date="2018-03" db="EMBL/GenBank/DDBJ databases">
        <authorList>
            <person name="Derbyshire K."/>
            <person name="Gray T.A."/>
            <person name="Champion M."/>
        </authorList>
    </citation>
    <scope>NUCLEOTIDE SEQUENCE [LARGE SCALE GENOMIC DNA]</scope>
    <source>
        <strain evidence="3">MKD8</strain>
    </source>
</reference>
<feature type="domain" description="SnoaL-like" evidence="1">
    <location>
        <begin position="15"/>
        <end position="97"/>
    </location>
</feature>
<evidence type="ECO:0000313" key="2">
    <source>
        <dbReference type="EMBL" id="AWT54656.1"/>
    </source>
</evidence>
<dbReference type="SUPFAM" id="SSF54427">
    <property type="entry name" value="NTF2-like"/>
    <property type="match status" value="1"/>
</dbReference>
<sequence>MMPMGPTRAELLTAVERSPQAAAVHDRDAWVGLFADGGRIEDPVGSRPHRGPAEIAQFYDTFIGPRDITFHRDVDIVAGSTVIRDLELEVAMGAADPGTGNAAVTMRIPAYLRYALQDTETDTETGAGPRIAELQAYWELPAMVVQFVRNGTRAVPVGLQLAGDLLRNQGPVGAVGFAAGFRGVGARPRSHGRRRFIRLLDDLCAGDEVSVRRTLRRDARVQSGESAPLGASKLTAMTAGGSWRKVIVSGASAVAGIDSEAGRAVLIADLTPTGIRRVRYFVDDAARDG</sequence>
<dbReference type="InterPro" id="IPR037401">
    <property type="entry name" value="SnoaL-like"/>
</dbReference>
<evidence type="ECO:0000313" key="3">
    <source>
        <dbReference type="Proteomes" id="UP000011200"/>
    </source>
</evidence>
<dbReference type="Pfam" id="PF12680">
    <property type="entry name" value="SnoaL_2"/>
    <property type="match status" value="1"/>
</dbReference>
<dbReference type="InterPro" id="IPR032710">
    <property type="entry name" value="NTF2-like_dom_sf"/>
</dbReference>
<name>A0A2U9PSB3_MYCSE</name>
<reference evidence="2 3" key="1">
    <citation type="journal article" date="2013" name="Genome Announc.">
        <title>Draft genome sequence of MKD8, a conjugal recipient Mycobacterium smegmatis strain.</title>
        <authorList>
            <person name="Gray T.A."/>
            <person name="Palumbo M.J."/>
            <person name="Derbyshire K.M."/>
        </authorList>
    </citation>
    <scope>NUCLEOTIDE SEQUENCE [LARGE SCALE GENOMIC DNA]</scope>
    <source>
        <strain evidence="2 3">MKD8</strain>
    </source>
</reference>
<proteinExistence type="predicted"/>
<dbReference type="EMBL" id="CP027541">
    <property type="protein sequence ID" value="AWT54656.1"/>
    <property type="molecule type" value="Genomic_DNA"/>
</dbReference>
<organism evidence="2 3">
    <name type="scientific">Mycolicibacterium smegmatis (strain MKD8)</name>
    <name type="common">Mycobacterium smegmatis</name>
    <dbReference type="NCBI Taxonomy" id="1214915"/>
    <lineage>
        <taxon>Bacteria</taxon>
        <taxon>Bacillati</taxon>
        <taxon>Actinomycetota</taxon>
        <taxon>Actinomycetes</taxon>
        <taxon>Mycobacteriales</taxon>
        <taxon>Mycobacteriaceae</taxon>
        <taxon>Mycolicibacterium</taxon>
    </lineage>
</organism>
<dbReference type="Proteomes" id="UP000011200">
    <property type="component" value="Chromosome"/>
</dbReference>
<protein>
    <submittedName>
        <fullName evidence="2">Nuclear transport factor 2 (NTF2) domain family protein</fullName>
    </submittedName>
</protein>